<keyword evidence="2" id="KW-1003">Cell membrane</keyword>
<dbReference type="Gene3D" id="1.20.1540.10">
    <property type="entry name" value="Rhomboid-like"/>
    <property type="match status" value="1"/>
</dbReference>
<accession>A0A1H0EY07</accession>
<evidence type="ECO:0000313" key="8">
    <source>
        <dbReference type="EMBL" id="SDN87268.1"/>
    </source>
</evidence>
<evidence type="ECO:0000313" key="9">
    <source>
        <dbReference type="Proteomes" id="UP000199088"/>
    </source>
</evidence>
<dbReference type="PANTHER" id="PTHR34697:SF2">
    <property type="entry name" value="PHOSPHATIDYLGLYCEROL LYSYLTRANSFERASE"/>
    <property type="match status" value="1"/>
</dbReference>
<dbReference type="InterPro" id="IPR016181">
    <property type="entry name" value="Acyl_CoA_acyltransferase"/>
</dbReference>
<dbReference type="SUPFAM" id="SSF55729">
    <property type="entry name" value="Acyl-CoA N-acyltransferases (Nat)"/>
    <property type="match status" value="1"/>
</dbReference>
<keyword evidence="4 6" id="KW-1133">Transmembrane helix</keyword>
<dbReference type="SUPFAM" id="SSF144091">
    <property type="entry name" value="Rhomboid-like"/>
    <property type="match status" value="1"/>
</dbReference>
<dbReference type="RefSeq" id="WP_091240365.1">
    <property type="nucleotide sequence ID" value="NZ_FNIR01000002.1"/>
</dbReference>
<evidence type="ECO:0000256" key="1">
    <source>
        <dbReference type="ARBA" id="ARBA00004651"/>
    </source>
</evidence>
<comment type="subcellular location">
    <subcellularLocation>
        <location evidence="1">Cell membrane</location>
        <topology evidence="1">Multi-pass membrane protein</topology>
    </subcellularLocation>
</comment>
<dbReference type="InterPro" id="IPR035952">
    <property type="entry name" value="Rhomboid-like_sf"/>
</dbReference>
<dbReference type="AlphaFoldDB" id="A0A1H0EY07"/>
<feature type="transmembrane region" description="Helical" evidence="6">
    <location>
        <begin position="199"/>
        <end position="219"/>
    </location>
</feature>
<sequence>MNVVRQGRWVRRGSALVAAVVGVAALAAVVAVVPHPDHRPVPGLRPFQGAVAAVEGGRYLLLGAGLVLLLVVRALLRGRRAAWLAAVAALAAATVGSLVVHRHVPVSAVLAVLTMAVGLGGRAFVARGDPMLVRRGIAVLAGGSALVGTVATVGLYQLDDQFRGGTTFWGSAGTATRLLLMLPVDAQPLTRHAEWLVSASRGAALVVVLVGAAMLVAAVSGGRQHQAERAVVAGLLARYATTSLAHFQLLPDKRWLVGADGEAFVGYGLHGRTAVALGGPIGAPGSRRAAAAEFLELCRRNGWTPGFHQVTADELDDLAPLGLRAYKIGEEAVVELAGGVAPEGRAGKSIRSAVRRCERAGYRVVELAHPLTDADLARLREVSDAWSADGEHRERTFTLGQFDADQLRQTPVLAVVDADDRVQAFANTLPAYRSGDRSFDLMRRRPGSVNGVMDQLFVGMGERFAAAGGTGMNLGLAPFTGLADQSGVPARVMRLLHDHGGALLDYAGLRAFKDKWAPRWEPRYLVTAGESALPRVAVAVARLGELPDPRRWSTRLASAVRRFPVTTTFAAVQLWLMLSSAYDPRVHDELIAAAGSSWELLAHGQLWRLLTSPVVQASPGLVWVNVLLAVVFPVAEARLGSRWTAVGFFAGDLLGSVPVLLGTRVAAAVGSGAALGQLREVDGGTSAGCWALIAAVVVTLPAGRWRRWAGATLAAVMVGGLLLDRGIADVQHAVSVAGVVLVLTVGRRALARARRGSAGFTDVRPGSPTPVTQDAR</sequence>
<dbReference type="PANTHER" id="PTHR34697">
    <property type="entry name" value="PHOSPHATIDYLGLYCEROL LYSYLTRANSFERASE"/>
    <property type="match status" value="1"/>
</dbReference>
<evidence type="ECO:0000256" key="5">
    <source>
        <dbReference type="ARBA" id="ARBA00023136"/>
    </source>
</evidence>
<name>A0A1H0EY07_9ACTN</name>
<organism evidence="8 9">
    <name type="scientific">Klenkia soli</name>
    <dbReference type="NCBI Taxonomy" id="1052260"/>
    <lineage>
        <taxon>Bacteria</taxon>
        <taxon>Bacillati</taxon>
        <taxon>Actinomycetota</taxon>
        <taxon>Actinomycetes</taxon>
        <taxon>Geodermatophilales</taxon>
        <taxon>Geodermatophilaceae</taxon>
        <taxon>Klenkia</taxon>
    </lineage>
</organism>
<feature type="domain" description="Phosphatidylglycerol lysyltransferase C-terminal" evidence="7">
    <location>
        <begin position="235"/>
        <end position="526"/>
    </location>
</feature>
<protein>
    <submittedName>
        <fullName evidence="8">Lysylphosphatidylglycerol synthetase, C-terminal domain, DUF2156 family</fullName>
    </submittedName>
</protein>
<feature type="transmembrane region" description="Helical" evidence="6">
    <location>
        <begin position="56"/>
        <end position="76"/>
    </location>
</feature>
<feature type="transmembrane region" description="Helical" evidence="6">
    <location>
        <begin position="106"/>
        <end position="125"/>
    </location>
</feature>
<dbReference type="InterPro" id="IPR024320">
    <property type="entry name" value="LPG_synthase_C"/>
</dbReference>
<keyword evidence="3 6" id="KW-0812">Transmembrane</keyword>
<proteinExistence type="predicted"/>
<dbReference type="OrthoDB" id="594838at2"/>
<reference evidence="9" key="1">
    <citation type="submission" date="2016-10" db="EMBL/GenBank/DDBJ databases">
        <authorList>
            <person name="Varghese N."/>
            <person name="Submissions S."/>
        </authorList>
    </citation>
    <scope>NUCLEOTIDE SEQUENCE [LARGE SCALE GENOMIC DNA]</scope>
    <source>
        <strain evidence="9">DSM 45843</strain>
    </source>
</reference>
<dbReference type="InterPro" id="IPR051211">
    <property type="entry name" value="PG_lysyltransferase"/>
</dbReference>
<dbReference type="STRING" id="1052260.SAMN05660199_00898"/>
<dbReference type="GO" id="GO:0016755">
    <property type="term" value="F:aminoacyltransferase activity"/>
    <property type="evidence" value="ECO:0007669"/>
    <property type="project" value="TreeGrafter"/>
</dbReference>
<evidence type="ECO:0000256" key="6">
    <source>
        <dbReference type="SAM" id="Phobius"/>
    </source>
</evidence>
<feature type="transmembrane region" description="Helical" evidence="6">
    <location>
        <begin position="83"/>
        <end position="100"/>
    </location>
</feature>
<dbReference type="EMBL" id="FNIR01000002">
    <property type="protein sequence ID" value="SDN87268.1"/>
    <property type="molecule type" value="Genomic_DNA"/>
</dbReference>
<feature type="transmembrane region" description="Helical" evidence="6">
    <location>
        <begin position="15"/>
        <end position="36"/>
    </location>
</feature>
<evidence type="ECO:0000259" key="7">
    <source>
        <dbReference type="Pfam" id="PF09924"/>
    </source>
</evidence>
<evidence type="ECO:0000256" key="4">
    <source>
        <dbReference type="ARBA" id="ARBA00022989"/>
    </source>
</evidence>
<keyword evidence="9" id="KW-1185">Reference proteome</keyword>
<evidence type="ECO:0000256" key="2">
    <source>
        <dbReference type="ARBA" id="ARBA00022475"/>
    </source>
</evidence>
<feature type="transmembrane region" description="Helical" evidence="6">
    <location>
        <begin position="137"/>
        <end position="158"/>
    </location>
</feature>
<dbReference type="GO" id="GO:0005886">
    <property type="term" value="C:plasma membrane"/>
    <property type="evidence" value="ECO:0007669"/>
    <property type="project" value="UniProtKB-SubCell"/>
</dbReference>
<evidence type="ECO:0000256" key="3">
    <source>
        <dbReference type="ARBA" id="ARBA00022692"/>
    </source>
</evidence>
<dbReference type="Pfam" id="PF09924">
    <property type="entry name" value="LPG_synthase_C"/>
    <property type="match status" value="1"/>
</dbReference>
<dbReference type="GO" id="GO:0055091">
    <property type="term" value="P:phospholipid homeostasis"/>
    <property type="evidence" value="ECO:0007669"/>
    <property type="project" value="TreeGrafter"/>
</dbReference>
<keyword evidence="5 6" id="KW-0472">Membrane</keyword>
<gene>
    <name evidence="8" type="ORF">SAMN05660199_00898</name>
</gene>
<dbReference type="Proteomes" id="UP000199088">
    <property type="component" value="Unassembled WGS sequence"/>
</dbReference>